<keyword evidence="2" id="KW-1185">Reference proteome</keyword>
<sequence length="306" mass="33085">MRNYHEERFSFETLPTAGGSLQAFGDADETFAEPVVEADSSSVSPEEAVTTYTVAFVKSGRRLSHGRERAPSACLVRVLRDAYLSQEALAGAEKGITRDRDGQVRVAGRQSVDQRRLGRPQGRVVSFQGHTCTDHFVGPALDPQGVDGRYQDIVAACAIQVPQKVLILVESIRDAPLDDGPVHPFTSAPHFVQVGAGDGRRALAGGLDLEDGPDLIEIQQFVNGELADPGATMGVRHGEAVLHQEPNRLSNRHDARSHLLGQVPDGQSVSRREFAVVNAFGEDLVDLVRDERRVDVLAPAASTCDH</sequence>
<dbReference type="Proteomes" id="UP001340816">
    <property type="component" value="Chromosome"/>
</dbReference>
<evidence type="ECO:0000313" key="1">
    <source>
        <dbReference type="EMBL" id="WSD14391.1"/>
    </source>
</evidence>
<dbReference type="EMBL" id="CP109135">
    <property type="protein sequence ID" value="WSD14391.1"/>
    <property type="molecule type" value="Genomic_DNA"/>
</dbReference>
<accession>A0ABZ1HAM5</accession>
<gene>
    <name evidence="1" type="ORF">OHB35_14685</name>
</gene>
<protein>
    <submittedName>
        <fullName evidence="1">Uncharacterized protein</fullName>
    </submittedName>
</protein>
<evidence type="ECO:0000313" key="2">
    <source>
        <dbReference type="Proteomes" id="UP001340816"/>
    </source>
</evidence>
<organism evidence="1 2">
    <name type="scientific">Streptomyces phaeochromogenes</name>
    <dbReference type="NCBI Taxonomy" id="1923"/>
    <lineage>
        <taxon>Bacteria</taxon>
        <taxon>Bacillati</taxon>
        <taxon>Actinomycetota</taxon>
        <taxon>Actinomycetes</taxon>
        <taxon>Kitasatosporales</taxon>
        <taxon>Streptomycetaceae</taxon>
        <taxon>Streptomyces</taxon>
        <taxon>Streptomyces phaeochromogenes group</taxon>
    </lineage>
</organism>
<proteinExistence type="predicted"/>
<name>A0ABZ1HAM5_STRPH</name>
<reference evidence="1 2" key="1">
    <citation type="submission" date="2022-10" db="EMBL/GenBank/DDBJ databases">
        <title>The complete genomes of actinobacterial strains from the NBC collection.</title>
        <authorList>
            <person name="Joergensen T.S."/>
            <person name="Alvarez Arevalo M."/>
            <person name="Sterndorff E.B."/>
            <person name="Faurdal D."/>
            <person name="Vuksanovic O."/>
            <person name="Mourched A.-S."/>
            <person name="Charusanti P."/>
            <person name="Shaw S."/>
            <person name="Blin K."/>
            <person name="Weber T."/>
        </authorList>
    </citation>
    <scope>NUCLEOTIDE SEQUENCE [LARGE SCALE GENOMIC DNA]</scope>
    <source>
        <strain evidence="1 2">NBC 01752</strain>
    </source>
</reference>